<dbReference type="InterPro" id="IPR045502">
    <property type="entry name" value="DUF6489"/>
</dbReference>
<gene>
    <name evidence="1" type="ORF">ACFONL_12355</name>
</gene>
<evidence type="ECO:0000313" key="2">
    <source>
        <dbReference type="Proteomes" id="UP001595704"/>
    </source>
</evidence>
<keyword evidence="2" id="KW-1185">Reference proteome</keyword>
<dbReference type="Proteomes" id="UP001595704">
    <property type="component" value="Unassembled WGS sequence"/>
</dbReference>
<dbReference type="Pfam" id="PF20099">
    <property type="entry name" value="DUF6489"/>
    <property type="match status" value="1"/>
</dbReference>
<protein>
    <submittedName>
        <fullName evidence="1">DUF6489 family protein</fullName>
    </submittedName>
</protein>
<accession>A0ABV7UIC3</accession>
<comment type="caution">
    <text evidence="1">The sequence shown here is derived from an EMBL/GenBank/DDBJ whole genome shotgun (WGS) entry which is preliminary data.</text>
</comment>
<dbReference type="RefSeq" id="WP_191319533.1">
    <property type="nucleotide sequence ID" value="NZ_BNCG01000009.1"/>
</dbReference>
<organism evidence="1 2">
    <name type="scientific">Camelimonas fluminis</name>
    <dbReference type="NCBI Taxonomy" id="1576911"/>
    <lineage>
        <taxon>Bacteria</taxon>
        <taxon>Pseudomonadati</taxon>
        <taxon>Pseudomonadota</taxon>
        <taxon>Alphaproteobacteria</taxon>
        <taxon>Hyphomicrobiales</taxon>
        <taxon>Chelatococcaceae</taxon>
        <taxon>Camelimonas</taxon>
    </lineage>
</organism>
<name>A0ABV7UIC3_9HYPH</name>
<proteinExistence type="predicted"/>
<dbReference type="EMBL" id="JBHRYC010000058">
    <property type="protein sequence ID" value="MFC3638154.1"/>
    <property type="molecule type" value="Genomic_DNA"/>
</dbReference>
<evidence type="ECO:0000313" key="1">
    <source>
        <dbReference type="EMBL" id="MFC3638154.1"/>
    </source>
</evidence>
<sequence length="89" mass="9915">MKFTINVDCTPVEARQLLGLPDVEPIQKAVLAEMERRMMVEMERFSPEGMLKTWFAAVPASQEMMRDMFGRFFNRAGGGGAAGGGETRK</sequence>
<reference evidence="2" key="1">
    <citation type="journal article" date="2019" name="Int. J. Syst. Evol. Microbiol.">
        <title>The Global Catalogue of Microorganisms (GCM) 10K type strain sequencing project: providing services to taxonomists for standard genome sequencing and annotation.</title>
        <authorList>
            <consortium name="The Broad Institute Genomics Platform"/>
            <consortium name="The Broad Institute Genome Sequencing Center for Infectious Disease"/>
            <person name="Wu L."/>
            <person name="Ma J."/>
        </authorList>
    </citation>
    <scope>NUCLEOTIDE SEQUENCE [LARGE SCALE GENOMIC DNA]</scope>
    <source>
        <strain evidence="2">KCTC 42282</strain>
    </source>
</reference>